<sequence>MDGSGPREGGGGGGGVMKPVILEVGVALVISNWFDFGQHKTMLSLEKSQLGFLRRELLAMQEEHSQDLVIVFLKLGQARKLMRRGMQLYRMVSEEDYRRVLEECVDLKKDVANGVKEVINLRWT</sequence>
<gene>
    <name evidence="1" type="ORF">HID58_058916</name>
</gene>
<comment type="caution">
    <text evidence="1">The sequence shown here is derived from an EMBL/GenBank/DDBJ whole genome shotgun (WGS) entry which is preliminary data.</text>
</comment>
<evidence type="ECO:0000313" key="1">
    <source>
        <dbReference type="EMBL" id="KAH0882820.1"/>
    </source>
</evidence>
<name>A0ABQ7ZS59_BRANA</name>
<dbReference type="Proteomes" id="UP000824890">
    <property type="component" value="Unassembled WGS sequence"/>
</dbReference>
<keyword evidence="2" id="KW-1185">Reference proteome</keyword>
<organism evidence="1 2">
    <name type="scientific">Brassica napus</name>
    <name type="common">Rape</name>
    <dbReference type="NCBI Taxonomy" id="3708"/>
    <lineage>
        <taxon>Eukaryota</taxon>
        <taxon>Viridiplantae</taxon>
        <taxon>Streptophyta</taxon>
        <taxon>Embryophyta</taxon>
        <taxon>Tracheophyta</taxon>
        <taxon>Spermatophyta</taxon>
        <taxon>Magnoliopsida</taxon>
        <taxon>eudicotyledons</taxon>
        <taxon>Gunneridae</taxon>
        <taxon>Pentapetalae</taxon>
        <taxon>rosids</taxon>
        <taxon>malvids</taxon>
        <taxon>Brassicales</taxon>
        <taxon>Brassicaceae</taxon>
        <taxon>Brassiceae</taxon>
        <taxon>Brassica</taxon>
    </lineage>
</organism>
<accession>A0ABQ7ZS59</accession>
<dbReference type="EMBL" id="JAGKQM010000014">
    <property type="protein sequence ID" value="KAH0882820.1"/>
    <property type="molecule type" value="Genomic_DNA"/>
</dbReference>
<proteinExistence type="predicted"/>
<reference evidence="1 2" key="1">
    <citation type="submission" date="2021-05" db="EMBL/GenBank/DDBJ databases">
        <title>Genome Assembly of Synthetic Allotetraploid Brassica napus Reveals Homoeologous Exchanges between Subgenomes.</title>
        <authorList>
            <person name="Davis J.T."/>
        </authorList>
    </citation>
    <scope>NUCLEOTIDE SEQUENCE [LARGE SCALE GENOMIC DNA]</scope>
    <source>
        <strain evidence="2">cv. Da-Ae</strain>
        <tissue evidence="1">Seedling</tissue>
    </source>
</reference>
<evidence type="ECO:0000313" key="2">
    <source>
        <dbReference type="Proteomes" id="UP000824890"/>
    </source>
</evidence>
<protein>
    <submittedName>
        <fullName evidence="1">Uncharacterized protein</fullName>
    </submittedName>
</protein>